<evidence type="ECO:0000313" key="2">
    <source>
        <dbReference type="Proteomes" id="UP000220502"/>
    </source>
</evidence>
<dbReference type="AlphaFoldDB" id="A0ABD6SQ00"/>
<dbReference type="Pfam" id="PF13342">
    <property type="entry name" value="Toprim_Crpt"/>
    <property type="match status" value="1"/>
</dbReference>
<protein>
    <submittedName>
        <fullName evidence="1">DNA topoisomerase I</fullName>
    </submittedName>
</protein>
<reference evidence="1 2" key="1">
    <citation type="submission" date="2017-09" db="EMBL/GenBank/DDBJ databases">
        <title>Large-scale bioinformatics analysis of Bacillus genomes uncovers conserved roles of natural products in bacterial physiology.</title>
        <authorList>
            <consortium name="Agbiome Team Llc"/>
            <person name="Bleich R.M."/>
            <person name="Kirk G.J."/>
            <person name="Santa Maria K.C."/>
            <person name="Allen S.E."/>
            <person name="Farag S."/>
            <person name="Shank E.A."/>
            <person name="Bowers A."/>
        </authorList>
    </citation>
    <scope>NUCLEOTIDE SEQUENCE [LARGE SCALE GENOMIC DNA]</scope>
    <source>
        <strain evidence="1 2">AFS007900</strain>
    </source>
</reference>
<dbReference type="Proteomes" id="UP000220502">
    <property type="component" value="Unassembled WGS sequence"/>
</dbReference>
<name>A0ABD6SQ00_BACTU</name>
<dbReference type="EMBL" id="NTXF01000032">
    <property type="protein sequence ID" value="PEX46896.1"/>
    <property type="molecule type" value="Genomic_DNA"/>
</dbReference>
<proteinExistence type="predicted"/>
<sequence length="56" mass="6541">MILEKRITASQINKLLEKNMTDTIKGFISKKTGKSFNAKLTYDSIQKRVTFIYKKK</sequence>
<comment type="caution">
    <text evidence="1">The sequence shown here is derived from an EMBL/GenBank/DDBJ whole genome shotgun (WGS) entry which is preliminary data.</text>
</comment>
<evidence type="ECO:0000313" key="1">
    <source>
        <dbReference type="EMBL" id="PEX46896.1"/>
    </source>
</evidence>
<accession>A0ABD6SQ00</accession>
<gene>
    <name evidence="1" type="ORF">CN461_20430</name>
</gene>
<organism evidence="1 2">
    <name type="scientific">Bacillus thuringiensis</name>
    <dbReference type="NCBI Taxonomy" id="1428"/>
    <lineage>
        <taxon>Bacteria</taxon>
        <taxon>Bacillati</taxon>
        <taxon>Bacillota</taxon>
        <taxon>Bacilli</taxon>
        <taxon>Bacillales</taxon>
        <taxon>Bacillaceae</taxon>
        <taxon>Bacillus</taxon>
        <taxon>Bacillus cereus group</taxon>
    </lineage>
</organism>
<dbReference type="InterPro" id="IPR025589">
    <property type="entry name" value="Toprim_C_rpt"/>
</dbReference>